<comment type="caution">
    <text evidence="2">The sequence shown here is derived from an EMBL/GenBank/DDBJ whole genome shotgun (WGS) entry which is preliminary data.</text>
</comment>
<dbReference type="OrthoDB" id="5243561at2"/>
<name>A0A8J3AD37_9ACTN</name>
<gene>
    <name evidence="2" type="ORF">GCM10011354_32360</name>
</gene>
<proteinExistence type="predicted"/>
<accession>A0A8J3AD37</accession>
<organism evidence="2 3">
    <name type="scientific">Egicoccus halophilus</name>
    <dbReference type="NCBI Taxonomy" id="1670830"/>
    <lineage>
        <taxon>Bacteria</taxon>
        <taxon>Bacillati</taxon>
        <taxon>Actinomycetota</taxon>
        <taxon>Nitriliruptoria</taxon>
        <taxon>Egicoccales</taxon>
        <taxon>Egicoccaceae</taxon>
        <taxon>Egicoccus</taxon>
    </lineage>
</organism>
<dbReference type="PANTHER" id="PTHR40099:SF1">
    <property type="entry name" value="ACETOLACTATE SYNTHASE, SMALL SUBUNIT"/>
    <property type="match status" value="1"/>
</dbReference>
<evidence type="ECO:0000313" key="3">
    <source>
        <dbReference type="Proteomes" id="UP000650511"/>
    </source>
</evidence>
<reference evidence="2" key="2">
    <citation type="submission" date="2020-09" db="EMBL/GenBank/DDBJ databases">
        <authorList>
            <person name="Sun Q."/>
            <person name="Zhou Y."/>
        </authorList>
    </citation>
    <scope>NUCLEOTIDE SEQUENCE</scope>
    <source>
        <strain evidence="2">CGMCC 1.14988</strain>
    </source>
</reference>
<protein>
    <submittedName>
        <fullName evidence="2">Acetolactate synthase</fullName>
    </submittedName>
</protein>
<evidence type="ECO:0000259" key="1">
    <source>
        <dbReference type="PROSITE" id="PS51671"/>
    </source>
</evidence>
<dbReference type="Gene3D" id="3.30.2130.10">
    <property type="entry name" value="VC0802-like"/>
    <property type="match status" value="1"/>
</dbReference>
<dbReference type="InterPro" id="IPR045865">
    <property type="entry name" value="ACT-like_dom_sf"/>
</dbReference>
<dbReference type="PROSITE" id="PS51671">
    <property type="entry name" value="ACT"/>
    <property type="match status" value="1"/>
</dbReference>
<dbReference type="PANTHER" id="PTHR40099">
    <property type="entry name" value="ACETOLACTATE SYNTHASE, SMALL SUBUNIT"/>
    <property type="match status" value="1"/>
</dbReference>
<keyword evidence="3" id="KW-1185">Reference proteome</keyword>
<feature type="domain" description="ACT" evidence="1">
    <location>
        <begin position="5"/>
        <end position="82"/>
    </location>
</feature>
<dbReference type="EMBL" id="BMHA01000014">
    <property type="protein sequence ID" value="GGI09092.1"/>
    <property type="molecule type" value="Genomic_DNA"/>
</dbReference>
<sequence length="125" mass="13053">MVRKDLVIIPDDEPGVLARLGETLGTADINIEAISAFTGRGKGLVHVLVDRADDAVQVLREAGFEVKASRDVAVAALPDAPGQLGDACRRLADAGVNIEQAYIAAGSHLVVVSDDVERARQILGG</sequence>
<dbReference type="InterPro" id="IPR002912">
    <property type="entry name" value="ACT_dom"/>
</dbReference>
<dbReference type="AlphaFoldDB" id="A0A8J3AD37"/>
<dbReference type="Pfam" id="PF19571">
    <property type="entry name" value="ACT_8"/>
    <property type="match status" value="1"/>
</dbReference>
<reference evidence="2" key="1">
    <citation type="journal article" date="2014" name="Int. J. Syst. Evol. Microbiol.">
        <title>Complete genome sequence of Corynebacterium casei LMG S-19264T (=DSM 44701T), isolated from a smear-ripened cheese.</title>
        <authorList>
            <consortium name="US DOE Joint Genome Institute (JGI-PGF)"/>
            <person name="Walter F."/>
            <person name="Albersmeier A."/>
            <person name="Kalinowski J."/>
            <person name="Ruckert C."/>
        </authorList>
    </citation>
    <scope>NUCLEOTIDE SEQUENCE</scope>
    <source>
        <strain evidence="2">CGMCC 1.14988</strain>
    </source>
</reference>
<dbReference type="SUPFAM" id="SSF55021">
    <property type="entry name" value="ACT-like"/>
    <property type="match status" value="2"/>
</dbReference>
<dbReference type="Proteomes" id="UP000650511">
    <property type="component" value="Unassembled WGS sequence"/>
</dbReference>
<dbReference type="InterPro" id="IPR045739">
    <property type="entry name" value="ACT_dom_pair"/>
</dbReference>
<evidence type="ECO:0000313" key="2">
    <source>
        <dbReference type="EMBL" id="GGI09092.1"/>
    </source>
</evidence>